<feature type="compositionally biased region" description="Basic residues" evidence="1">
    <location>
        <begin position="44"/>
        <end position="55"/>
    </location>
</feature>
<reference evidence="2 3" key="1">
    <citation type="submission" date="2019-10" db="EMBL/GenBank/DDBJ databases">
        <authorList>
            <person name="Nie G."/>
            <person name="Ming H."/>
            <person name="Yi B."/>
        </authorList>
    </citation>
    <scope>NUCLEOTIDE SEQUENCE [LARGE SCALE GENOMIC DNA]</scope>
    <source>
        <strain evidence="2 3">CFH 90414</strain>
    </source>
</reference>
<keyword evidence="3" id="KW-1185">Reference proteome</keyword>
<accession>A0A6I2F7W0</accession>
<feature type="compositionally biased region" description="Low complexity" evidence="1">
    <location>
        <begin position="56"/>
        <end position="67"/>
    </location>
</feature>
<evidence type="ECO:0000313" key="2">
    <source>
        <dbReference type="EMBL" id="MRG59867.1"/>
    </source>
</evidence>
<evidence type="ECO:0000256" key="1">
    <source>
        <dbReference type="SAM" id="MobiDB-lite"/>
    </source>
</evidence>
<dbReference type="RefSeq" id="WP_153684277.1">
    <property type="nucleotide sequence ID" value="NZ_WJIF01000003.1"/>
</dbReference>
<gene>
    <name evidence="2" type="ORF">GE115_08295</name>
</gene>
<feature type="region of interest" description="Disordered" evidence="1">
    <location>
        <begin position="33"/>
        <end position="67"/>
    </location>
</feature>
<organism evidence="2 3">
    <name type="scientific">Agromyces agglutinans</name>
    <dbReference type="NCBI Taxonomy" id="2662258"/>
    <lineage>
        <taxon>Bacteria</taxon>
        <taxon>Bacillati</taxon>
        <taxon>Actinomycetota</taxon>
        <taxon>Actinomycetes</taxon>
        <taxon>Micrococcales</taxon>
        <taxon>Microbacteriaceae</taxon>
        <taxon>Agromyces</taxon>
    </lineage>
</organism>
<dbReference type="EMBL" id="WJIF01000003">
    <property type="protein sequence ID" value="MRG59867.1"/>
    <property type="molecule type" value="Genomic_DNA"/>
</dbReference>
<comment type="caution">
    <text evidence="2">The sequence shown here is derived from an EMBL/GenBank/DDBJ whole genome shotgun (WGS) entry which is preliminary data.</text>
</comment>
<dbReference type="Proteomes" id="UP000431080">
    <property type="component" value="Unassembled WGS sequence"/>
</dbReference>
<sequence length="67" mass="7375">MYSSEFAMHQYDADVLHAERELEVLRSVEDAMEGEPGATAAPGRAHHAGRRHRAGRPGTAHARLALR</sequence>
<protein>
    <submittedName>
        <fullName evidence="2">Uncharacterized protein</fullName>
    </submittedName>
</protein>
<evidence type="ECO:0000313" key="3">
    <source>
        <dbReference type="Proteomes" id="UP000431080"/>
    </source>
</evidence>
<proteinExistence type="predicted"/>
<name>A0A6I2F7W0_9MICO</name>
<dbReference type="AlphaFoldDB" id="A0A6I2F7W0"/>